<dbReference type="Pfam" id="PF13604">
    <property type="entry name" value="AAA_30"/>
    <property type="match status" value="1"/>
</dbReference>
<keyword evidence="9" id="KW-1185">Reference proteome</keyword>
<dbReference type="EMBL" id="BAABYW010000003">
    <property type="protein sequence ID" value="GAA6412041.1"/>
    <property type="molecule type" value="Genomic_DNA"/>
</dbReference>
<keyword evidence="2 3" id="KW-0067">ATP-binding</keyword>
<comment type="catalytic activity">
    <reaction evidence="3">
        <text>ATP + H2O = ADP + phosphate + H(+)</text>
        <dbReference type="Rhea" id="RHEA:13065"/>
        <dbReference type="ChEBI" id="CHEBI:15377"/>
        <dbReference type="ChEBI" id="CHEBI:15378"/>
        <dbReference type="ChEBI" id="CHEBI:30616"/>
        <dbReference type="ChEBI" id="CHEBI:43474"/>
        <dbReference type="ChEBI" id="CHEBI:456216"/>
        <dbReference type="EC" id="5.6.2.3"/>
    </reaction>
</comment>
<evidence type="ECO:0000256" key="1">
    <source>
        <dbReference type="ARBA" id="ARBA00022741"/>
    </source>
</evidence>
<comment type="caution">
    <text evidence="8">The sequence shown here is derived from an EMBL/GenBank/DDBJ whole genome shotgun (WGS) entry which is preliminary data.</text>
</comment>
<dbReference type="PANTHER" id="PTHR43788:SF6">
    <property type="entry name" value="DNA HELICASE B"/>
    <property type="match status" value="1"/>
</dbReference>
<dbReference type="InterPro" id="IPR041451">
    <property type="entry name" value="RecD2_SH13"/>
</dbReference>
<evidence type="ECO:0000256" key="2">
    <source>
        <dbReference type="ARBA" id="ARBA00022840"/>
    </source>
</evidence>
<keyword evidence="1 3" id="KW-0547">Nucleotide-binding</keyword>
<dbReference type="InterPro" id="IPR006345">
    <property type="entry name" value="RecD2"/>
</dbReference>
<dbReference type="RefSeq" id="WP_256162414.1">
    <property type="nucleotide sequence ID" value="NZ_BAABYW010000003.1"/>
</dbReference>
<dbReference type="Pfam" id="PF23139">
    <property type="entry name" value="OB_YrrC"/>
    <property type="match status" value="1"/>
</dbReference>
<comment type="similarity">
    <text evidence="3">Belongs to the RecD family. RecD2 subfamily.</text>
</comment>
<dbReference type="InterPro" id="IPR029493">
    <property type="entry name" value="RecD2-like_HHH"/>
</dbReference>
<feature type="domain" description="ATP-dependent RecD2 DNA helicase OB-fold" evidence="7">
    <location>
        <begin position="3"/>
        <end position="85"/>
    </location>
</feature>
<dbReference type="Pfam" id="PF14490">
    <property type="entry name" value="HHH_RecD2"/>
    <property type="match status" value="1"/>
</dbReference>
<proteinExistence type="inferred from homology"/>
<dbReference type="InterPro" id="IPR027417">
    <property type="entry name" value="P-loop_NTPase"/>
</dbReference>
<evidence type="ECO:0000259" key="7">
    <source>
        <dbReference type="Pfam" id="PF23139"/>
    </source>
</evidence>
<dbReference type="HAMAP" id="MF_01488">
    <property type="entry name" value="RecD2"/>
    <property type="match status" value="1"/>
</dbReference>
<dbReference type="Gene3D" id="3.40.50.300">
    <property type="entry name" value="P-loop containing nucleotide triphosphate hydrolases"/>
    <property type="match status" value="2"/>
</dbReference>
<gene>
    <name evidence="3" type="primary">recD2</name>
    <name evidence="8" type="ORF">K040078D81_61580</name>
</gene>
<organism evidence="8 9">
    <name type="scientific">Blautia hominis</name>
    <dbReference type="NCBI Taxonomy" id="2025493"/>
    <lineage>
        <taxon>Bacteria</taxon>
        <taxon>Bacillati</taxon>
        <taxon>Bacillota</taxon>
        <taxon>Clostridia</taxon>
        <taxon>Lachnospirales</taxon>
        <taxon>Lachnospiraceae</taxon>
        <taxon>Blautia</taxon>
    </lineage>
</organism>
<dbReference type="CDD" id="cd17933">
    <property type="entry name" value="DEXSc_RecD-like"/>
    <property type="match status" value="1"/>
</dbReference>
<dbReference type="Pfam" id="PF13538">
    <property type="entry name" value="UvrD_C_2"/>
    <property type="match status" value="1"/>
</dbReference>
<sequence length="745" mass="83820">MRCRFNAKVYQNVDNGYCIAVYWTKDSSLPLKARNNPSGNGYRFTAYGYGLPMNEEVEVELVGKWVMNPQYGIQFEIETFMEVVPRTREGIIGYLSSDAIPGIGKKTAETIFSYFGLETLEIIENVPERLLEIRGISEKKLAEIKEGYGKNQTFRELMTFLAPFKVSPKKVQKILMEFGSESPDIVQKRPYRLCAVKGFGFLTVDEIAKKCCGTLNDPMRISGCIAYVLKQSAGEEGHLYLPQDILTEKVMGVLNKGLPYEVVSEREVQEVLYRLTLQKSIIVEHNRVYETSLYEMEKETAEMIVYHLLDQLPVIPVEQVIKDAQAVLGIQLSESQTDAVRMVFSSPISIITGGPGTGKTTVLQVILYIYKQMCQDKVQLMAPTGRAARRMAESTGYSEASTMHTALGLIGDGESYQKFEYLEAKFYNVDEVSMVDMRLCYEFFHRLSLGVRVVLIGDVDQLPSVGPGDVFRQLISCGLIPVTVLDIVYRQAQDSRINSNARLINKNKAILSYGNDFIFMECKGAKEASEVVQSLYQQEVLQSSVDDVQVLTPFRKRGDASLVELNKKLRELINPGVSGTKEMNILGTVFRVGDKIIQTKNTDILSNGDMGVIQDFYTDQEGHSKAVLLFSENRSVHYDSEQMKNIEHAYATTIHKSQGNEYTVVILPWINGFYGMLKRNILYTAITRAKSKVIIVGEKSALYQAIHTDDSGKRNTALGEKIQTVYARLTRPDADEEPEQLKLAV</sequence>
<protein>
    <recommendedName>
        <fullName evidence="3">ATP-dependent RecD2 DNA helicase</fullName>
        <ecNumber evidence="3">5.6.2.3</ecNumber>
    </recommendedName>
    <alternativeName>
        <fullName evidence="3">DNA 5'-3' helicase subunit RecD2</fullName>
    </alternativeName>
</protein>
<dbReference type="Pfam" id="PF14520">
    <property type="entry name" value="HHH_5"/>
    <property type="match status" value="1"/>
</dbReference>
<evidence type="ECO:0000313" key="8">
    <source>
        <dbReference type="EMBL" id="GAA6412041.1"/>
    </source>
</evidence>
<comment type="function">
    <text evidence="3">DNA-dependent ATPase and ATP-dependent 5'-3' DNA helicase. Has no activity on blunt DNA or DNA with 3'-overhangs, requires at least 10 bases of 5'-ssDNA for helicase activity.</text>
</comment>
<evidence type="ECO:0000313" key="9">
    <source>
        <dbReference type="Proteomes" id="UP001600943"/>
    </source>
</evidence>
<evidence type="ECO:0000259" key="6">
    <source>
        <dbReference type="Pfam" id="PF18335"/>
    </source>
</evidence>
<dbReference type="Pfam" id="PF18335">
    <property type="entry name" value="SH3_13"/>
    <property type="match status" value="1"/>
</dbReference>
<keyword evidence="3" id="KW-0238">DNA-binding</keyword>
<evidence type="ECO:0000259" key="5">
    <source>
        <dbReference type="Pfam" id="PF14490"/>
    </source>
</evidence>
<dbReference type="CDD" id="cd18809">
    <property type="entry name" value="SF1_C_RecD"/>
    <property type="match status" value="1"/>
</dbReference>
<dbReference type="Gene3D" id="1.10.10.2220">
    <property type="match status" value="1"/>
</dbReference>
<dbReference type="PANTHER" id="PTHR43788">
    <property type="entry name" value="DNA2/NAM7 HELICASE FAMILY MEMBER"/>
    <property type="match status" value="1"/>
</dbReference>
<feature type="domain" description="ATP-dependent RecD2 DNA helicase-like helix-hairpin-helix" evidence="5">
    <location>
        <begin position="151"/>
        <end position="240"/>
    </location>
</feature>
<dbReference type="SUPFAM" id="SSF47781">
    <property type="entry name" value="RuvA domain 2-like"/>
    <property type="match status" value="1"/>
</dbReference>
<dbReference type="EC" id="5.6.2.3" evidence="3"/>
<keyword evidence="3" id="KW-0347">Helicase</keyword>
<feature type="binding site" evidence="3">
    <location>
        <begin position="356"/>
        <end position="360"/>
    </location>
    <ligand>
        <name>ATP</name>
        <dbReference type="ChEBI" id="CHEBI:30616"/>
    </ligand>
</feature>
<dbReference type="InterPro" id="IPR010994">
    <property type="entry name" value="RuvA_2-like"/>
</dbReference>
<dbReference type="Gene3D" id="2.30.30.940">
    <property type="match status" value="1"/>
</dbReference>
<dbReference type="InterPro" id="IPR050534">
    <property type="entry name" value="Coronavir_polyprotein_1ab"/>
</dbReference>
<keyword evidence="3" id="KW-0378">Hydrolase</keyword>
<dbReference type="InterPro" id="IPR027785">
    <property type="entry name" value="UvrD-like_helicase_C"/>
</dbReference>
<reference evidence="8 9" key="1">
    <citation type="submission" date="2024-04" db="EMBL/GenBank/DDBJ databases">
        <title>Defined microbial consortia suppress multidrug-resistant proinflammatory Enterobacteriaceae via ecological control.</title>
        <authorList>
            <person name="Furuichi M."/>
            <person name="Kawaguchi T."/>
            <person name="Pust M."/>
            <person name="Yasuma K."/>
            <person name="Plichta D."/>
            <person name="Hasegawa N."/>
            <person name="Ohya T."/>
            <person name="Bhattarai S."/>
            <person name="Sasajima S."/>
            <person name="Aoto Y."/>
            <person name="Tuganbaev T."/>
            <person name="Yaginuma M."/>
            <person name="Ueda M."/>
            <person name="Okahashi N."/>
            <person name="Amafuji K."/>
            <person name="Kiridooshi Y."/>
            <person name="Sugita K."/>
            <person name="Strazar M."/>
            <person name="Skelly A."/>
            <person name="Suda W."/>
            <person name="Hattori M."/>
            <person name="Nakamoto N."/>
            <person name="Caballero S."/>
            <person name="Norman J."/>
            <person name="Olle B."/>
            <person name="Tanoue T."/>
            <person name="Arita M."/>
            <person name="Bucci V."/>
            <person name="Atarashi K."/>
            <person name="Xavier R."/>
            <person name="Honda K."/>
        </authorList>
    </citation>
    <scope>NUCLEOTIDE SEQUENCE [LARGE SCALE GENOMIC DNA]</scope>
    <source>
        <strain evidence="9">k04-0078-D8-1</strain>
    </source>
</reference>
<evidence type="ECO:0000259" key="4">
    <source>
        <dbReference type="Pfam" id="PF13538"/>
    </source>
</evidence>
<dbReference type="Gene3D" id="1.10.150.20">
    <property type="entry name" value="5' to 3' exonuclease, C-terminal subdomain"/>
    <property type="match status" value="1"/>
</dbReference>
<evidence type="ECO:0000256" key="3">
    <source>
        <dbReference type="HAMAP-Rule" id="MF_01488"/>
    </source>
</evidence>
<keyword evidence="3" id="KW-0413">Isomerase</keyword>
<dbReference type="NCBIfam" id="TIGR01448">
    <property type="entry name" value="recD_rel"/>
    <property type="match status" value="1"/>
</dbReference>
<accession>A0ABQ0BKS7</accession>
<feature type="domain" description="UvrD-like helicase C-terminal" evidence="4">
    <location>
        <begin position="648"/>
        <end position="696"/>
    </location>
</feature>
<dbReference type="Proteomes" id="UP001600943">
    <property type="component" value="Unassembled WGS sequence"/>
</dbReference>
<feature type="domain" description="ATP-dependent RecD2 DNA helicase SH3" evidence="6">
    <location>
        <begin position="565"/>
        <end position="620"/>
    </location>
</feature>
<name>A0ABQ0BKS7_9FIRM</name>
<dbReference type="InterPro" id="IPR055446">
    <property type="entry name" value="RecD2_N_OB"/>
</dbReference>
<dbReference type="SUPFAM" id="SSF52540">
    <property type="entry name" value="P-loop containing nucleoside triphosphate hydrolases"/>
    <property type="match status" value="1"/>
</dbReference>